<dbReference type="EMBL" id="UFYW01000001">
    <property type="protein sequence ID" value="STD83360.1"/>
    <property type="molecule type" value="Genomic_DNA"/>
</dbReference>
<evidence type="ECO:0000313" key="2">
    <source>
        <dbReference type="Proteomes" id="UP000254807"/>
    </source>
</evidence>
<keyword evidence="2" id="KW-1185">Reference proteome</keyword>
<organism evidence="1 2">
    <name type="scientific">Enterococcus gallinarum</name>
    <dbReference type="NCBI Taxonomy" id="1353"/>
    <lineage>
        <taxon>Bacteria</taxon>
        <taxon>Bacillati</taxon>
        <taxon>Bacillota</taxon>
        <taxon>Bacilli</taxon>
        <taxon>Lactobacillales</taxon>
        <taxon>Enterococcaceae</taxon>
        <taxon>Enterococcus</taxon>
    </lineage>
</organism>
<evidence type="ECO:0000313" key="1">
    <source>
        <dbReference type="EMBL" id="STD83360.1"/>
    </source>
</evidence>
<dbReference type="AlphaFoldDB" id="A0A376H143"/>
<accession>A0A376H143</accession>
<reference evidence="1 2" key="1">
    <citation type="submission" date="2018-06" db="EMBL/GenBank/DDBJ databases">
        <authorList>
            <consortium name="Pathogen Informatics"/>
            <person name="Doyle S."/>
        </authorList>
    </citation>
    <scope>NUCLEOTIDE SEQUENCE [LARGE SCALE GENOMIC DNA]</scope>
    <source>
        <strain evidence="1 2">NCTC12360</strain>
    </source>
</reference>
<dbReference type="OrthoDB" id="2899891at2"/>
<gene>
    <name evidence="1" type="ORF">NCTC12360_01825</name>
</gene>
<protein>
    <recommendedName>
        <fullName evidence="3">XRE family transcriptional regulator</fullName>
    </recommendedName>
</protein>
<sequence>MSNEIANITIIRETLQNHTANEISKHTGLNLSTIKKLKSGERLIEKLNLHDAICLTEFGLKNNRKNVEINIWK</sequence>
<dbReference type="Proteomes" id="UP000254807">
    <property type="component" value="Unassembled WGS sequence"/>
</dbReference>
<proteinExistence type="predicted"/>
<name>A0A376H143_ENTGA</name>
<evidence type="ECO:0008006" key="3">
    <source>
        <dbReference type="Google" id="ProtNLM"/>
    </source>
</evidence>
<dbReference type="RefSeq" id="WP_060813640.1">
    <property type="nucleotide sequence ID" value="NZ_JBHULA010000024.1"/>
</dbReference>